<feature type="transmembrane region" description="Helical" evidence="7">
    <location>
        <begin position="291"/>
        <end position="308"/>
    </location>
</feature>
<keyword evidence="3" id="KW-1003">Cell membrane</keyword>
<feature type="transmembrane region" description="Helical" evidence="7">
    <location>
        <begin position="435"/>
        <end position="462"/>
    </location>
</feature>
<evidence type="ECO:0000256" key="5">
    <source>
        <dbReference type="ARBA" id="ARBA00022989"/>
    </source>
</evidence>
<evidence type="ECO:0000256" key="1">
    <source>
        <dbReference type="ARBA" id="ARBA00004651"/>
    </source>
</evidence>
<dbReference type="GO" id="GO:1904680">
    <property type="term" value="F:peptide transmembrane transporter activity"/>
    <property type="evidence" value="ECO:0007669"/>
    <property type="project" value="InterPro"/>
</dbReference>
<keyword evidence="2" id="KW-0813">Transport</keyword>
<dbReference type="CDD" id="cd17346">
    <property type="entry name" value="MFS_DtpA_like"/>
    <property type="match status" value="1"/>
</dbReference>
<feature type="transmembrane region" description="Helical" evidence="7">
    <location>
        <begin position="260"/>
        <end position="279"/>
    </location>
</feature>
<keyword evidence="5 7" id="KW-1133">Transmembrane helix</keyword>
<dbReference type="InterPro" id="IPR018456">
    <property type="entry name" value="PTR2_symporter_CS"/>
</dbReference>
<proteinExistence type="predicted"/>
<feature type="transmembrane region" description="Helical" evidence="7">
    <location>
        <begin position="399"/>
        <end position="423"/>
    </location>
</feature>
<accession>A0A381Q3I7</accession>
<feature type="transmembrane region" description="Helical" evidence="7">
    <location>
        <begin position="162"/>
        <end position="182"/>
    </location>
</feature>
<name>A0A381Q3I7_9ZZZZ</name>
<dbReference type="GO" id="GO:0006857">
    <property type="term" value="P:oligopeptide transport"/>
    <property type="evidence" value="ECO:0007669"/>
    <property type="project" value="InterPro"/>
</dbReference>
<dbReference type="InterPro" id="IPR005279">
    <property type="entry name" value="Dipep/tripep_permease"/>
</dbReference>
<dbReference type="PROSITE" id="PS01023">
    <property type="entry name" value="PTR2_2"/>
    <property type="match status" value="1"/>
</dbReference>
<feature type="transmembrane region" description="Helical" evidence="7">
    <location>
        <begin position="237"/>
        <end position="254"/>
    </location>
</feature>
<feature type="non-terminal residue" evidence="8">
    <location>
        <position position="1"/>
    </location>
</feature>
<sequence>MEAATDSTTFLGHPRGLVVLFFAEMWERFSFYGMRALLVLYLTQHFLFEDGVAATIYASYGSLVYLMPLLGGLIADRYLGFRKSVIFGAALLVCGHFLMAYEGAPADVVDGTVVRDELALAVMYLALAFIIVGVGFLKPSISNIVGELYQQNERRRDQGFTLFYMGINLGALSAMLLCGWLGQHEDYGWSYGFGLAGVGMLVGLITFVRGRRWLSGVGAPARPLVLTSRVMGVRRETIIYSAGFIVVVISWGLMQSREFVGAMLAIASIGAVVGIVGYSLMGCSRIERQRLLVVVFLTIVSVIFWTFFEQAGTSLTLFTDRNVDKNVLGFDMQASQMGFLNPLFIILLAPLFFIGWELLGRRGWEPSTPMKFGLGVLQAGLGFAVLVYGAGFADAAGQVAVIWLVLAYLLHTTGELCLSPVGLSMVTRLSVPKIVGLMMGVWFLSSAGAHYLAGMIAGMAAVDAMPGGSVDAVSSLPVYTDTFRWLAYVGIALGAAVMASAPLVRRYMHES</sequence>
<dbReference type="SUPFAM" id="SSF103473">
    <property type="entry name" value="MFS general substrate transporter"/>
    <property type="match status" value="1"/>
</dbReference>
<dbReference type="PANTHER" id="PTHR23517">
    <property type="entry name" value="RESISTANCE PROTEIN MDTM, PUTATIVE-RELATED-RELATED"/>
    <property type="match status" value="1"/>
</dbReference>
<comment type="subcellular location">
    <subcellularLocation>
        <location evidence="1">Cell membrane</location>
        <topology evidence="1">Multi-pass membrane protein</topology>
    </subcellularLocation>
</comment>
<organism evidence="8">
    <name type="scientific">marine metagenome</name>
    <dbReference type="NCBI Taxonomy" id="408172"/>
    <lineage>
        <taxon>unclassified sequences</taxon>
        <taxon>metagenomes</taxon>
        <taxon>ecological metagenomes</taxon>
    </lineage>
</organism>
<reference evidence="8" key="1">
    <citation type="submission" date="2018-05" db="EMBL/GenBank/DDBJ databases">
        <authorList>
            <person name="Lanie J.A."/>
            <person name="Ng W.-L."/>
            <person name="Kazmierczak K.M."/>
            <person name="Andrzejewski T.M."/>
            <person name="Davidsen T.M."/>
            <person name="Wayne K.J."/>
            <person name="Tettelin H."/>
            <person name="Glass J.I."/>
            <person name="Rusch D."/>
            <person name="Podicherti R."/>
            <person name="Tsui H.-C.T."/>
            <person name="Winkler M.E."/>
        </authorList>
    </citation>
    <scope>NUCLEOTIDE SEQUENCE</scope>
</reference>
<feature type="non-terminal residue" evidence="8">
    <location>
        <position position="511"/>
    </location>
</feature>
<dbReference type="Gene3D" id="1.20.1250.20">
    <property type="entry name" value="MFS general substrate transporter like domains"/>
    <property type="match status" value="1"/>
</dbReference>
<protein>
    <recommendedName>
        <fullName evidence="9">Major facilitator superfamily (MFS) profile domain-containing protein</fullName>
    </recommendedName>
</protein>
<evidence type="ECO:0000256" key="3">
    <source>
        <dbReference type="ARBA" id="ARBA00022475"/>
    </source>
</evidence>
<keyword evidence="4 7" id="KW-0812">Transmembrane</keyword>
<evidence type="ECO:0000256" key="6">
    <source>
        <dbReference type="ARBA" id="ARBA00023136"/>
    </source>
</evidence>
<dbReference type="AlphaFoldDB" id="A0A381Q3I7"/>
<evidence type="ECO:0008006" key="9">
    <source>
        <dbReference type="Google" id="ProtNLM"/>
    </source>
</evidence>
<dbReference type="NCBIfam" id="TIGR00924">
    <property type="entry name" value="yjdL_sub1_fam"/>
    <property type="match status" value="1"/>
</dbReference>
<dbReference type="Pfam" id="PF00854">
    <property type="entry name" value="PTR2"/>
    <property type="match status" value="1"/>
</dbReference>
<feature type="transmembrane region" description="Helical" evidence="7">
    <location>
        <begin position="188"/>
        <end position="208"/>
    </location>
</feature>
<feature type="transmembrane region" description="Helical" evidence="7">
    <location>
        <begin position="54"/>
        <end position="73"/>
    </location>
</feature>
<dbReference type="InterPro" id="IPR050171">
    <property type="entry name" value="MFS_Transporters"/>
</dbReference>
<evidence type="ECO:0000256" key="7">
    <source>
        <dbReference type="SAM" id="Phobius"/>
    </source>
</evidence>
<feature type="transmembrane region" description="Helical" evidence="7">
    <location>
        <begin position="85"/>
        <end position="101"/>
    </location>
</feature>
<feature type="transmembrane region" description="Helical" evidence="7">
    <location>
        <begin position="121"/>
        <end position="141"/>
    </location>
</feature>
<dbReference type="InterPro" id="IPR036259">
    <property type="entry name" value="MFS_trans_sf"/>
</dbReference>
<evidence type="ECO:0000313" key="8">
    <source>
        <dbReference type="EMBL" id="SUZ73916.1"/>
    </source>
</evidence>
<feature type="transmembrane region" description="Helical" evidence="7">
    <location>
        <begin position="482"/>
        <end position="504"/>
    </location>
</feature>
<evidence type="ECO:0000256" key="2">
    <source>
        <dbReference type="ARBA" id="ARBA00022448"/>
    </source>
</evidence>
<feature type="transmembrane region" description="Helical" evidence="7">
    <location>
        <begin position="339"/>
        <end position="360"/>
    </location>
</feature>
<dbReference type="EMBL" id="UINC01001194">
    <property type="protein sequence ID" value="SUZ73916.1"/>
    <property type="molecule type" value="Genomic_DNA"/>
</dbReference>
<gene>
    <name evidence="8" type="ORF">METZ01_LOCUS26770</name>
</gene>
<evidence type="ECO:0000256" key="4">
    <source>
        <dbReference type="ARBA" id="ARBA00022692"/>
    </source>
</evidence>
<dbReference type="InterPro" id="IPR000109">
    <property type="entry name" value="POT_fam"/>
</dbReference>
<keyword evidence="6 7" id="KW-0472">Membrane</keyword>
<dbReference type="PANTHER" id="PTHR23517:SF15">
    <property type="entry name" value="PROTON-DEPENDENT OLIGOPEPTIDE FAMILY TRANSPORT PROTEIN"/>
    <property type="match status" value="1"/>
</dbReference>
<dbReference type="GO" id="GO:0005886">
    <property type="term" value="C:plasma membrane"/>
    <property type="evidence" value="ECO:0007669"/>
    <property type="project" value="UniProtKB-SubCell"/>
</dbReference>
<feature type="transmembrane region" description="Helical" evidence="7">
    <location>
        <begin position="372"/>
        <end position="393"/>
    </location>
</feature>